<evidence type="ECO:0000256" key="4">
    <source>
        <dbReference type="ARBA" id="ARBA00022679"/>
    </source>
</evidence>
<dbReference type="GO" id="GO:0051539">
    <property type="term" value="F:4 iron, 4 sulfur cluster binding"/>
    <property type="evidence" value="ECO:0007669"/>
    <property type="project" value="UniProtKB-KW"/>
</dbReference>
<sequence length="458" mass="51525">MVNFYQAKKNTTNTQKHQTVTIDKLDHQGAGIAYYNNKPMFVEGALPQEKVLVQPIEDKSKYSRAKIINIQQASTQRVDPFCPHYQVCGGCNMQHLDHDDQITHKTTSLHHLMAKFAQPNLVMDETIRSKSIGYRRRARISMLFDSKRQQLQFGFRQKSSKQIANVTNCPVLEPVLNELLPEIKSMLEAFDNPRALGHVEVVFDGQRKALLLRHTATLTEQEQQGLLTFAQQYEVTIYLLGNSGELNCLSGAPLQCIETGNKIDFLPTDFIQVNQAVNQAMVAQAISWLEVTKNDRILDLFCGLGNFSLALAQQAKSVVGVEGIQAMVERARSNAQINHLDNLEFYQADLEQDFTQTSWAKKAFDKVLLDPARAGASGIIDKMSDLGAKTVVYVSCNPVTLARDSHSLQKQGYQLKKLGMIDMFPHTSHLESMALFEKVAKADKKNLKNKKPTKLKLF</sequence>
<evidence type="ECO:0000256" key="1">
    <source>
        <dbReference type="ARBA" id="ARBA00022485"/>
    </source>
</evidence>
<dbReference type="SUPFAM" id="SSF53335">
    <property type="entry name" value="S-adenosyl-L-methionine-dependent methyltransferases"/>
    <property type="match status" value="1"/>
</dbReference>
<dbReference type="Pfam" id="PF05958">
    <property type="entry name" value="tRNA_U5-meth_tr"/>
    <property type="match status" value="1"/>
</dbReference>
<keyword evidence="3 11" id="KW-0489">Methyltransferase</keyword>
<keyword evidence="5 11" id="KW-0949">S-adenosyl-L-methionine</keyword>
<dbReference type="EMBL" id="VMKJ01000001">
    <property type="protein sequence ID" value="TVO40092.1"/>
    <property type="molecule type" value="Genomic_DNA"/>
</dbReference>
<feature type="binding site" evidence="11">
    <location>
        <position position="82"/>
    </location>
    <ligand>
        <name>[4Fe-4S] cluster</name>
        <dbReference type="ChEBI" id="CHEBI:49883"/>
    </ligand>
</feature>
<comment type="caution">
    <text evidence="15">The sequence shown here is derived from an EMBL/GenBank/DDBJ whole genome shotgun (WGS) entry which is preliminary data.</text>
</comment>
<feature type="binding site" evidence="11 12">
    <location>
        <position position="322"/>
    </location>
    <ligand>
        <name>S-adenosyl-L-methionine</name>
        <dbReference type="ChEBI" id="CHEBI:59789"/>
    </ligand>
</feature>
<comment type="catalytic activity">
    <reaction evidence="9 11">
        <text>uridine(1939) in 23S rRNA + S-adenosyl-L-methionine = 5-methyluridine(1939) in 23S rRNA + S-adenosyl-L-homocysteine + H(+)</text>
        <dbReference type="Rhea" id="RHEA:42908"/>
        <dbReference type="Rhea" id="RHEA-COMP:10278"/>
        <dbReference type="Rhea" id="RHEA-COMP:10279"/>
        <dbReference type="ChEBI" id="CHEBI:15378"/>
        <dbReference type="ChEBI" id="CHEBI:57856"/>
        <dbReference type="ChEBI" id="CHEBI:59789"/>
        <dbReference type="ChEBI" id="CHEBI:65315"/>
        <dbReference type="ChEBI" id="CHEBI:74447"/>
        <dbReference type="EC" id="2.1.1.190"/>
    </reaction>
</comment>
<feature type="binding site" evidence="11">
    <location>
        <position position="169"/>
    </location>
    <ligand>
        <name>[4Fe-4S] cluster</name>
        <dbReference type="ChEBI" id="CHEBI:49883"/>
    </ligand>
</feature>
<dbReference type="AlphaFoldDB" id="A0A557PHG2"/>
<evidence type="ECO:0000259" key="14">
    <source>
        <dbReference type="PROSITE" id="PS50926"/>
    </source>
</evidence>
<feature type="active site" description="Nucleophile" evidence="11 12">
    <location>
        <position position="396"/>
    </location>
</feature>
<evidence type="ECO:0000256" key="11">
    <source>
        <dbReference type="HAMAP-Rule" id="MF_01010"/>
    </source>
</evidence>
<evidence type="ECO:0000256" key="13">
    <source>
        <dbReference type="PROSITE-ProRule" id="PRU10015"/>
    </source>
</evidence>
<evidence type="ECO:0000313" key="15">
    <source>
        <dbReference type="EMBL" id="TVO40092.1"/>
    </source>
</evidence>
<dbReference type="PROSITE" id="PS51687">
    <property type="entry name" value="SAM_MT_RNA_M5U"/>
    <property type="match status" value="1"/>
</dbReference>
<name>A0A557PHG2_9VIBR</name>
<dbReference type="InterPro" id="IPR030391">
    <property type="entry name" value="MeTrfase_TrmA_CS"/>
</dbReference>
<organism evidence="15 16">
    <name type="scientific">Vibrio algivorus</name>
    <dbReference type="NCBI Taxonomy" id="1667024"/>
    <lineage>
        <taxon>Bacteria</taxon>
        <taxon>Pseudomonadati</taxon>
        <taxon>Pseudomonadota</taxon>
        <taxon>Gammaproteobacteria</taxon>
        <taxon>Vibrionales</taxon>
        <taxon>Vibrionaceae</taxon>
        <taxon>Vibrio</taxon>
    </lineage>
</organism>
<evidence type="ECO:0000256" key="10">
    <source>
        <dbReference type="ARBA" id="ARBA00059995"/>
    </source>
</evidence>
<dbReference type="PROSITE" id="PS01230">
    <property type="entry name" value="TRMA_1"/>
    <property type="match status" value="1"/>
</dbReference>
<evidence type="ECO:0000256" key="9">
    <source>
        <dbReference type="ARBA" id="ARBA00052756"/>
    </source>
</evidence>
<feature type="active site" evidence="13">
    <location>
        <position position="396"/>
    </location>
</feature>
<comment type="function">
    <text evidence="10 11">Catalyzes the formation of 5-methyl-uridine at position 1939 (m5U1939) in 23S rRNA.</text>
</comment>
<dbReference type="PROSITE" id="PS01231">
    <property type="entry name" value="TRMA_2"/>
    <property type="match status" value="1"/>
</dbReference>
<dbReference type="PANTHER" id="PTHR11061">
    <property type="entry name" value="RNA M5U METHYLTRANSFERASE"/>
    <property type="match status" value="1"/>
</dbReference>
<keyword evidence="4 11" id="KW-0808">Transferase</keyword>
<evidence type="ECO:0000256" key="8">
    <source>
        <dbReference type="ARBA" id="ARBA00023014"/>
    </source>
</evidence>
<dbReference type="GO" id="GO:0070041">
    <property type="term" value="F:rRNA (uridine-C5-)-methyltransferase activity"/>
    <property type="evidence" value="ECO:0007669"/>
    <property type="project" value="UniProtKB-UniRule"/>
</dbReference>
<dbReference type="CDD" id="cd02440">
    <property type="entry name" value="AdoMet_MTases"/>
    <property type="match status" value="1"/>
</dbReference>
<dbReference type="EC" id="2.1.1.190" evidence="11"/>
<dbReference type="Proteomes" id="UP000319828">
    <property type="component" value="Unassembled WGS sequence"/>
</dbReference>
<dbReference type="InterPro" id="IPR029063">
    <property type="entry name" value="SAM-dependent_MTases_sf"/>
</dbReference>
<dbReference type="InterPro" id="IPR002792">
    <property type="entry name" value="TRAM_dom"/>
</dbReference>
<evidence type="ECO:0000313" key="16">
    <source>
        <dbReference type="Proteomes" id="UP000319828"/>
    </source>
</evidence>
<keyword evidence="7 11" id="KW-0408">Iron</keyword>
<dbReference type="PROSITE" id="PS50926">
    <property type="entry name" value="TRAM"/>
    <property type="match status" value="1"/>
</dbReference>
<dbReference type="FunFam" id="3.40.50.150:FF:000009">
    <property type="entry name" value="23S rRNA (Uracil(1939)-C(5))-methyltransferase RlmD"/>
    <property type="match status" value="1"/>
</dbReference>
<keyword evidence="2 11" id="KW-0698">rRNA processing</keyword>
<dbReference type="HAMAP" id="MF_01010">
    <property type="entry name" value="23SrRNA_methyltr_RlmD"/>
    <property type="match status" value="1"/>
</dbReference>
<evidence type="ECO:0000256" key="7">
    <source>
        <dbReference type="ARBA" id="ARBA00023004"/>
    </source>
</evidence>
<keyword evidence="8 11" id="KW-0411">Iron-sulfur</keyword>
<dbReference type="OrthoDB" id="9804590at2"/>
<comment type="similarity">
    <text evidence="11">Belongs to the class I-like SAM-binding methyltransferase superfamily. RNA M5U methyltransferase family. RlmD subfamily.</text>
</comment>
<keyword evidence="6 11" id="KW-0479">Metal-binding</keyword>
<feature type="binding site" evidence="11">
    <location>
        <position position="91"/>
    </location>
    <ligand>
        <name>[4Fe-4S] cluster</name>
        <dbReference type="ChEBI" id="CHEBI:49883"/>
    </ligand>
</feature>
<accession>A0A557PHG2</accession>
<feature type="binding site" evidence="11 12">
    <location>
        <position position="370"/>
    </location>
    <ligand>
        <name>S-adenosyl-L-methionine</name>
        <dbReference type="ChEBI" id="CHEBI:59789"/>
    </ligand>
</feature>
<feature type="binding site" evidence="11 12">
    <location>
        <position position="301"/>
    </location>
    <ligand>
        <name>S-adenosyl-L-methionine</name>
        <dbReference type="ChEBI" id="CHEBI:59789"/>
    </ligand>
</feature>
<dbReference type="Gene3D" id="2.40.50.1070">
    <property type="match status" value="1"/>
</dbReference>
<evidence type="ECO:0000256" key="3">
    <source>
        <dbReference type="ARBA" id="ARBA00022603"/>
    </source>
</evidence>
<evidence type="ECO:0000256" key="12">
    <source>
        <dbReference type="PROSITE-ProRule" id="PRU01024"/>
    </source>
</evidence>
<feature type="binding site" evidence="11">
    <location>
        <position position="349"/>
    </location>
    <ligand>
        <name>S-adenosyl-L-methionine</name>
        <dbReference type="ChEBI" id="CHEBI:59789"/>
    </ligand>
</feature>
<dbReference type="FunFam" id="2.40.50.140:FF:000097">
    <property type="entry name" value="23S rRNA (uracil(1939)-C(5))-methyltransferase RlmD"/>
    <property type="match status" value="1"/>
</dbReference>
<protein>
    <recommendedName>
        <fullName evidence="11">23S rRNA (uracil(1939)-C(5))-methyltransferase RlmD</fullName>
        <ecNumber evidence="11">2.1.1.190</ecNumber>
    </recommendedName>
    <alternativeName>
        <fullName evidence="11">23S rRNA(m5U1939)-methyltransferase</fullName>
    </alternativeName>
</protein>
<keyword evidence="1 11" id="KW-0004">4Fe-4S</keyword>
<dbReference type="InterPro" id="IPR030390">
    <property type="entry name" value="MeTrfase_TrmA_AS"/>
</dbReference>
<feature type="binding site" evidence="11">
    <location>
        <position position="306"/>
    </location>
    <ligand>
        <name>S-adenosyl-L-methionine</name>
        <dbReference type="ChEBI" id="CHEBI:59789"/>
    </ligand>
</feature>
<gene>
    <name evidence="11 15" type="primary">rlmD</name>
    <name evidence="15" type="ORF">FOF44_01165</name>
</gene>
<dbReference type="NCBIfam" id="TIGR00479">
    <property type="entry name" value="rumA"/>
    <property type="match status" value="1"/>
</dbReference>
<feature type="domain" description="TRAM" evidence="14">
    <location>
        <begin position="11"/>
        <end position="69"/>
    </location>
</feature>
<proteinExistence type="inferred from homology"/>
<reference evidence="15 16" key="1">
    <citation type="submission" date="2019-07" db="EMBL/GenBank/DDBJ databases">
        <title>The draft genome sequence of Vibrio algivorus M1486.</title>
        <authorList>
            <person name="Meng X."/>
        </authorList>
    </citation>
    <scope>NUCLEOTIDE SEQUENCE [LARGE SCALE GENOMIC DNA]</scope>
    <source>
        <strain evidence="15 16">M1486</strain>
    </source>
</reference>
<dbReference type="GO" id="GO:0070475">
    <property type="term" value="P:rRNA base methylation"/>
    <property type="evidence" value="ECO:0007669"/>
    <property type="project" value="TreeGrafter"/>
</dbReference>
<dbReference type="Pfam" id="PF01938">
    <property type="entry name" value="TRAM"/>
    <property type="match status" value="1"/>
</dbReference>
<dbReference type="SUPFAM" id="SSF50249">
    <property type="entry name" value="Nucleic acid-binding proteins"/>
    <property type="match status" value="1"/>
</dbReference>
<dbReference type="GO" id="GO:0005506">
    <property type="term" value="F:iron ion binding"/>
    <property type="evidence" value="ECO:0007669"/>
    <property type="project" value="UniProtKB-UniRule"/>
</dbReference>
<feature type="binding site" evidence="11 12">
    <location>
        <position position="272"/>
    </location>
    <ligand>
        <name>S-adenosyl-L-methionine</name>
        <dbReference type="ChEBI" id="CHEBI:59789"/>
    </ligand>
</feature>
<dbReference type="InterPro" id="IPR010280">
    <property type="entry name" value="U5_MeTrfase_fam"/>
</dbReference>
<dbReference type="GO" id="GO:0003723">
    <property type="term" value="F:RNA binding"/>
    <property type="evidence" value="ECO:0007669"/>
    <property type="project" value="InterPro"/>
</dbReference>
<evidence type="ECO:0000256" key="2">
    <source>
        <dbReference type="ARBA" id="ARBA00022552"/>
    </source>
</evidence>
<evidence type="ECO:0000256" key="5">
    <source>
        <dbReference type="ARBA" id="ARBA00022691"/>
    </source>
</evidence>
<dbReference type="InterPro" id="IPR012340">
    <property type="entry name" value="NA-bd_OB-fold"/>
</dbReference>
<evidence type="ECO:0000256" key="6">
    <source>
        <dbReference type="ARBA" id="ARBA00022723"/>
    </source>
</evidence>
<dbReference type="Gene3D" id="3.40.50.150">
    <property type="entry name" value="Vaccinia Virus protein VP39"/>
    <property type="match status" value="1"/>
</dbReference>
<dbReference type="RefSeq" id="WP_144229837.1">
    <property type="nucleotide sequence ID" value="NZ_CANNCB010000009.1"/>
</dbReference>
<dbReference type="InterPro" id="IPR001566">
    <property type="entry name" value="23S_rRNA_MeTrfase_RlmD"/>
</dbReference>
<dbReference type="NCBIfam" id="NF009639">
    <property type="entry name" value="PRK13168.1"/>
    <property type="match status" value="1"/>
</dbReference>
<dbReference type="Gene3D" id="2.40.50.140">
    <property type="entry name" value="Nucleic acid-binding proteins"/>
    <property type="match status" value="1"/>
</dbReference>
<feature type="binding site" evidence="11">
    <location>
        <position position="88"/>
    </location>
    <ligand>
        <name>[4Fe-4S] cluster</name>
        <dbReference type="ChEBI" id="CHEBI:49883"/>
    </ligand>
</feature>
<dbReference type="PANTHER" id="PTHR11061:SF49">
    <property type="entry name" value="23S RRNA (URACIL(1939)-C(5))-METHYLTRANSFERASE RLMD"/>
    <property type="match status" value="1"/>
</dbReference>